<organism evidence="3 4">
    <name type="scientific">Exidia glandulosa HHB12029</name>
    <dbReference type="NCBI Taxonomy" id="1314781"/>
    <lineage>
        <taxon>Eukaryota</taxon>
        <taxon>Fungi</taxon>
        <taxon>Dikarya</taxon>
        <taxon>Basidiomycota</taxon>
        <taxon>Agaricomycotina</taxon>
        <taxon>Agaricomycetes</taxon>
        <taxon>Auriculariales</taxon>
        <taxon>Exidiaceae</taxon>
        <taxon>Exidia</taxon>
    </lineage>
</organism>
<feature type="transmembrane region" description="Helical" evidence="2">
    <location>
        <begin position="163"/>
        <end position="183"/>
    </location>
</feature>
<proteinExistence type="predicted"/>
<dbReference type="Proteomes" id="UP000077266">
    <property type="component" value="Unassembled WGS sequence"/>
</dbReference>
<keyword evidence="4" id="KW-1185">Reference proteome</keyword>
<feature type="transmembrane region" description="Helical" evidence="2">
    <location>
        <begin position="130"/>
        <end position="151"/>
    </location>
</feature>
<feature type="compositionally biased region" description="Polar residues" evidence="1">
    <location>
        <begin position="290"/>
        <end position="299"/>
    </location>
</feature>
<protein>
    <submittedName>
        <fullName evidence="3">Uncharacterized protein</fullName>
    </submittedName>
</protein>
<accession>A0A166B1U0</accession>
<keyword evidence="2" id="KW-0812">Transmembrane</keyword>
<name>A0A166B1U0_EXIGL</name>
<feature type="transmembrane region" description="Helical" evidence="2">
    <location>
        <begin position="88"/>
        <end position="110"/>
    </location>
</feature>
<dbReference type="EMBL" id="KV425934">
    <property type="protein sequence ID" value="KZV97139.1"/>
    <property type="molecule type" value="Genomic_DNA"/>
</dbReference>
<evidence type="ECO:0000256" key="2">
    <source>
        <dbReference type="SAM" id="Phobius"/>
    </source>
</evidence>
<feature type="region of interest" description="Disordered" evidence="1">
    <location>
        <begin position="288"/>
        <end position="310"/>
    </location>
</feature>
<gene>
    <name evidence="3" type="ORF">EXIGLDRAFT_764734</name>
</gene>
<keyword evidence="2" id="KW-0472">Membrane</keyword>
<dbReference type="OrthoDB" id="3197626at2759"/>
<feature type="transmembrane region" description="Helical" evidence="2">
    <location>
        <begin position="12"/>
        <end position="35"/>
    </location>
</feature>
<keyword evidence="2" id="KW-1133">Transmembrane helix</keyword>
<reference evidence="3 4" key="1">
    <citation type="journal article" date="2016" name="Mol. Biol. Evol.">
        <title>Comparative Genomics of Early-Diverging Mushroom-Forming Fungi Provides Insights into the Origins of Lignocellulose Decay Capabilities.</title>
        <authorList>
            <person name="Nagy L.G."/>
            <person name="Riley R."/>
            <person name="Tritt A."/>
            <person name="Adam C."/>
            <person name="Daum C."/>
            <person name="Floudas D."/>
            <person name="Sun H."/>
            <person name="Yadav J.S."/>
            <person name="Pangilinan J."/>
            <person name="Larsson K.H."/>
            <person name="Matsuura K."/>
            <person name="Barry K."/>
            <person name="Labutti K."/>
            <person name="Kuo R."/>
            <person name="Ohm R.A."/>
            <person name="Bhattacharya S.S."/>
            <person name="Shirouzu T."/>
            <person name="Yoshinaga Y."/>
            <person name="Martin F.M."/>
            <person name="Grigoriev I.V."/>
            <person name="Hibbett D.S."/>
        </authorList>
    </citation>
    <scope>NUCLEOTIDE SEQUENCE [LARGE SCALE GENOMIC DNA]</scope>
    <source>
        <strain evidence="3 4">HHB12029</strain>
    </source>
</reference>
<feature type="transmembrane region" description="Helical" evidence="2">
    <location>
        <begin position="55"/>
        <end position="76"/>
    </location>
</feature>
<evidence type="ECO:0000313" key="4">
    <source>
        <dbReference type="Proteomes" id="UP000077266"/>
    </source>
</evidence>
<dbReference type="InParanoid" id="A0A166B1U0"/>
<evidence type="ECO:0000256" key="1">
    <source>
        <dbReference type="SAM" id="MobiDB-lite"/>
    </source>
</evidence>
<dbReference type="AlphaFoldDB" id="A0A166B1U0"/>
<evidence type="ECO:0000313" key="3">
    <source>
        <dbReference type="EMBL" id="KZV97139.1"/>
    </source>
</evidence>
<sequence>MAFASWKDPETVFLCARAFEFIVAFAFGVYIWEFLITLPFDFQFFLRKRPFRWTFVAYALTRYLMLLALIAAIRMSNVLTPVNCTDRLCAFYLANLGTLIHGATLSRAIFVPELWLCGATNTVASRVNVWMSFGFDLACLAIMLTVLLRAPGGGLWRLLVNQGTVYFIVATLSYLLPAIFLALDLNDAMNEIPQTISLVTMVICASRMYRTLSTFDPTSDTRTFVTETRRHSRMPSAPSTQFNFGHNPHLGHGHGRESLGVGLTFARAMDEKIGDEFPIPMKHRGMLVPSDSSSSQGTSIAEKAGMTPSASREVFVKIADVS</sequence>